<dbReference type="OrthoDB" id="2971595at2"/>
<gene>
    <name evidence="1" type="ORF">GCM10007380_23420</name>
</gene>
<organism evidence="1 2">
    <name type="scientific">Gottfriedia solisilvae</name>
    <dbReference type="NCBI Taxonomy" id="1516104"/>
    <lineage>
        <taxon>Bacteria</taxon>
        <taxon>Bacillati</taxon>
        <taxon>Bacillota</taxon>
        <taxon>Bacilli</taxon>
        <taxon>Bacillales</taxon>
        <taxon>Bacillaceae</taxon>
        <taxon>Gottfriedia</taxon>
    </lineage>
</organism>
<sequence>MGTFVCKCCEKTVGHFEDEKVTTLYVKDCEHCEPSIEETC</sequence>
<dbReference type="AlphaFoldDB" id="A0A8J3AIS8"/>
<evidence type="ECO:0000313" key="2">
    <source>
        <dbReference type="Proteomes" id="UP000626244"/>
    </source>
</evidence>
<keyword evidence="2" id="KW-1185">Reference proteome</keyword>
<dbReference type="RefSeq" id="WP_088000181.1">
    <property type="nucleotide sequence ID" value="NZ_BMHB01000001.1"/>
</dbReference>
<dbReference type="Pfam" id="PF13790">
    <property type="entry name" value="SR1P"/>
    <property type="match status" value="1"/>
</dbReference>
<dbReference type="EMBL" id="BMHB01000001">
    <property type="protein sequence ID" value="GGI14534.1"/>
    <property type="molecule type" value="Genomic_DNA"/>
</dbReference>
<dbReference type="InterPro" id="IPR025236">
    <property type="entry name" value="SR1P"/>
</dbReference>
<dbReference type="Proteomes" id="UP000626244">
    <property type="component" value="Unassembled WGS sequence"/>
</dbReference>
<name>A0A8J3AIS8_9BACI</name>
<protein>
    <submittedName>
        <fullName evidence="1">Phosphoesterase</fullName>
    </submittedName>
</protein>
<reference evidence="2" key="1">
    <citation type="journal article" date="2019" name="Int. J. Syst. Evol. Microbiol.">
        <title>The Global Catalogue of Microorganisms (GCM) 10K type strain sequencing project: providing services to taxonomists for standard genome sequencing and annotation.</title>
        <authorList>
            <consortium name="The Broad Institute Genomics Platform"/>
            <consortium name="The Broad Institute Genome Sequencing Center for Infectious Disease"/>
            <person name="Wu L."/>
            <person name="Ma J."/>
        </authorList>
    </citation>
    <scope>NUCLEOTIDE SEQUENCE [LARGE SCALE GENOMIC DNA]</scope>
    <source>
        <strain evidence="2">CGMCC 1.14993</strain>
    </source>
</reference>
<comment type="caution">
    <text evidence="1">The sequence shown here is derived from an EMBL/GenBank/DDBJ whole genome shotgun (WGS) entry which is preliminary data.</text>
</comment>
<evidence type="ECO:0000313" key="1">
    <source>
        <dbReference type="EMBL" id="GGI14534.1"/>
    </source>
</evidence>
<accession>A0A8J3AIS8</accession>
<proteinExistence type="predicted"/>